<accession>A0A4R0Q5L1</accession>
<evidence type="ECO:0000313" key="5">
    <source>
        <dbReference type="Proteomes" id="UP000293925"/>
    </source>
</evidence>
<comment type="subcellular location">
    <subcellularLocation>
        <location evidence="1">Cell envelope</location>
    </subcellularLocation>
</comment>
<evidence type="ECO:0000256" key="1">
    <source>
        <dbReference type="ARBA" id="ARBA00004196"/>
    </source>
</evidence>
<dbReference type="Pfam" id="PF07940">
    <property type="entry name" value="Hepar_II_III_C"/>
    <property type="match status" value="1"/>
</dbReference>
<name>A0A4R0Q5L1_9SPHI</name>
<protein>
    <recommendedName>
        <fullName evidence="3">Heparinase II/III-like C-terminal domain-containing protein</fullName>
    </recommendedName>
</protein>
<dbReference type="InterPro" id="IPR008929">
    <property type="entry name" value="Chondroitin_lyas"/>
</dbReference>
<feature type="chain" id="PRO_5020236890" description="Heparinase II/III-like C-terminal domain-containing protein" evidence="2">
    <location>
        <begin position="20"/>
        <end position="630"/>
    </location>
</feature>
<dbReference type="GO" id="GO:0030313">
    <property type="term" value="C:cell envelope"/>
    <property type="evidence" value="ECO:0007669"/>
    <property type="project" value="UniProtKB-SubCell"/>
</dbReference>
<dbReference type="GO" id="GO:0016829">
    <property type="term" value="F:lyase activity"/>
    <property type="evidence" value="ECO:0007669"/>
    <property type="project" value="InterPro"/>
</dbReference>
<dbReference type="EMBL" id="SJSO01000004">
    <property type="protein sequence ID" value="TCD28369.1"/>
    <property type="molecule type" value="Genomic_DNA"/>
</dbReference>
<feature type="domain" description="Heparinase II/III-like C-terminal" evidence="3">
    <location>
        <begin position="397"/>
        <end position="577"/>
    </location>
</feature>
<evidence type="ECO:0000256" key="2">
    <source>
        <dbReference type="SAM" id="SignalP"/>
    </source>
</evidence>
<evidence type="ECO:0000259" key="3">
    <source>
        <dbReference type="Pfam" id="PF07940"/>
    </source>
</evidence>
<feature type="signal peptide" evidence="2">
    <location>
        <begin position="1"/>
        <end position="19"/>
    </location>
</feature>
<dbReference type="SUPFAM" id="SSF48230">
    <property type="entry name" value="Chondroitin AC/alginate lyase"/>
    <property type="match status" value="1"/>
</dbReference>
<organism evidence="4 5">
    <name type="scientific">Pedobacter psychrodurus</name>
    <dbReference type="NCBI Taxonomy" id="2530456"/>
    <lineage>
        <taxon>Bacteria</taxon>
        <taxon>Pseudomonadati</taxon>
        <taxon>Bacteroidota</taxon>
        <taxon>Sphingobacteriia</taxon>
        <taxon>Sphingobacteriales</taxon>
        <taxon>Sphingobacteriaceae</taxon>
        <taxon>Pedobacter</taxon>
    </lineage>
</organism>
<dbReference type="InterPro" id="IPR012480">
    <property type="entry name" value="Hepar_II_III_C"/>
</dbReference>
<sequence length="630" mass="70840">MKIRLTLLFIPFLFLQVSAQVHSLVKADLIPSDYWKSLPDHPRLFAKNAQLLAIAEQKDSISLKLKYILKQDAEGKLKAANIEYPSGISNMGTSRAVQERILSLALDYRLLGNKASLEKARKELIQLAELKNWGTGHFLDVGEAALAAGIGYDWLYKELTLNERKKVVEAIKNNAIIPALAAKEGVDSWVNGNFNWNPVCNGGVMVAALAIAEEEPELARKMTEQAIKNIPYAGVTYALDGAFPEGPSYWAYGTSFYVIAIEALRSVFNTSFALEQMPGFLKTADYNNQMVAPSGEDYNYSDYHTELQNEPIMLWFAKQLKRRDLISDEINDINRYYEFLLTGKNTKPGKKVELGRLSPLEILWWDPSLLQRVANKAAPLHWSPKGHLSMGVMRSSWQDPKATYVALKGGTPNNSHGHMDAGSFILEADGVRWALDLGTESYDKMRKAKLDLWNYTQNSSRWTTFRVGPEGHNIIRFNNEYQLIDGESQVVAIPDVKGTMGNRAELTSLYSNFAKRVNRTILLHPDRSVSIKDEWTTDKKPVEYTFQWLTKAKVTKTVYGLLLQQNGKQLQLKIDQALLKKIAITVQDVSVAQHIQDSDNPSLSRIVIKLKTWAKSNGQLLIKAYPGSAK</sequence>
<dbReference type="RefSeq" id="WP_131528534.1">
    <property type="nucleotide sequence ID" value="NZ_SJSO01000004.1"/>
</dbReference>
<evidence type="ECO:0000313" key="4">
    <source>
        <dbReference type="EMBL" id="TCD28369.1"/>
    </source>
</evidence>
<dbReference type="Gene3D" id="1.50.10.100">
    <property type="entry name" value="Chondroitin AC/alginate lyase"/>
    <property type="match status" value="1"/>
</dbReference>
<keyword evidence="2" id="KW-0732">Signal</keyword>
<dbReference type="OrthoDB" id="9793856at2"/>
<dbReference type="Gene3D" id="2.70.98.70">
    <property type="match status" value="1"/>
</dbReference>
<reference evidence="4 5" key="1">
    <citation type="submission" date="2019-02" db="EMBL/GenBank/DDBJ databases">
        <title>Pedobacter sp. RP-3-21 sp. nov., isolated from Arctic soil.</title>
        <authorList>
            <person name="Dahal R.H."/>
        </authorList>
    </citation>
    <scope>NUCLEOTIDE SEQUENCE [LARGE SCALE GENOMIC DNA]</scope>
    <source>
        <strain evidence="4 5">RP-3-21</strain>
    </source>
</reference>
<gene>
    <name evidence="4" type="ORF">EZ456_06725</name>
</gene>
<comment type="caution">
    <text evidence="4">The sequence shown here is derived from an EMBL/GenBank/DDBJ whole genome shotgun (WGS) entry which is preliminary data.</text>
</comment>
<proteinExistence type="predicted"/>
<dbReference type="PANTHER" id="PTHR38045:SF1">
    <property type="entry name" value="HEPARINASE II_III-LIKE PROTEIN"/>
    <property type="match status" value="1"/>
</dbReference>
<dbReference type="Proteomes" id="UP000293925">
    <property type="component" value="Unassembled WGS sequence"/>
</dbReference>
<keyword evidence="5" id="KW-1185">Reference proteome</keyword>
<dbReference type="AlphaFoldDB" id="A0A4R0Q5L1"/>
<dbReference type="PANTHER" id="PTHR38045">
    <property type="entry name" value="CHROMOSOME 1, WHOLE GENOME SHOTGUN SEQUENCE"/>
    <property type="match status" value="1"/>
</dbReference>